<comment type="caution">
    <text evidence="2">The sequence shown here is derived from an EMBL/GenBank/DDBJ whole genome shotgun (WGS) entry which is preliminary data.</text>
</comment>
<dbReference type="InterPro" id="IPR000281">
    <property type="entry name" value="HTH_RpiR"/>
</dbReference>
<dbReference type="SUPFAM" id="SSF46689">
    <property type="entry name" value="Homeodomain-like"/>
    <property type="match status" value="1"/>
</dbReference>
<dbReference type="AlphaFoldDB" id="A0A3A5KW37"/>
<dbReference type="OrthoDB" id="8082911at2"/>
<dbReference type="GO" id="GO:0003677">
    <property type="term" value="F:DNA binding"/>
    <property type="evidence" value="ECO:0007669"/>
    <property type="project" value="InterPro"/>
</dbReference>
<dbReference type="RefSeq" id="WP_120013395.1">
    <property type="nucleotide sequence ID" value="NZ_QZWZ01000004.1"/>
</dbReference>
<name>A0A3A5KW37_9HYPH</name>
<keyword evidence="3" id="KW-1185">Reference proteome</keyword>
<dbReference type="InterPro" id="IPR047640">
    <property type="entry name" value="RpiR-like"/>
</dbReference>
<dbReference type="PROSITE" id="PS51071">
    <property type="entry name" value="HTH_RPIR"/>
    <property type="match status" value="1"/>
</dbReference>
<reference evidence="2 3" key="1">
    <citation type="submission" date="2018-09" db="EMBL/GenBank/DDBJ databases">
        <title>Mesorhizobium carmichaelinearum sp. nov. isolated from Carmichaelinea spp. root nodules in New Zealand.</title>
        <authorList>
            <person name="De Meyer S.E."/>
        </authorList>
    </citation>
    <scope>NUCLEOTIDE SEQUENCE [LARGE SCALE GENOMIC DNA]</scope>
    <source>
        <strain evidence="2 3">ICMP19557</strain>
    </source>
</reference>
<dbReference type="Pfam" id="PF01418">
    <property type="entry name" value="HTH_6"/>
    <property type="match status" value="1"/>
</dbReference>
<dbReference type="Proteomes" id="UP000272706">
    <property type="component" value="Unassembled WGS sequence"/>
</dbReference>
<dbReference type="PANTHER" id="PTHR30514">
    <property type="entry name" value="GLUCOKINASE"/>
    <property type="match status" value="1"/>
</dbReference>
<organism evidence="2 3">
    <name type="scientific">Mesorhizobium waimense</name>
    <dbReference type="NCBI Taxonomy" id="1300307"/>
    <lineage>
        <taxon>Bacteria</taxon>
        <taxon>Pseudomonadati</taxon>
        <taxon>Pseudomonadota</taxon>
        <taxon>Alphaproteobacteria</taxon>
        <taxon>Hyphomicrobiales</taxon>
        <taxon>Phyllobacteriaceae</taxon>
        <taxon>Mesorhizobium</taxon>
    </lineage>
</organism>
<feature type="domain" description="HTH rpiR-type" evidence="1">
    <location>
        <begin position="8"/>
        <end position="84"/>
    </location>
</feature>
<dbReference type="InterPro" id="IPR036388">
    <property type="entry name" value="WH-like_DNA-bd_sf"/>
</dbReference>
<dbReference type="Gene3D" id="1.10.10.10">
    <property type="entry name" value="Winged helix-like DNA-binding domain superfamily/Winged helix DNA-binding domain"/>
    <property type="match status" value="1"/>
</dbReference>
<dbReference type="GO" id="GO:0003700">
    <property type="term" value="F:DNA-binding transcription factor activity"/>
    <property type="evidence" value="ECO:0007669"/>
    <property type="project" value="InterPro"/>
</dbReference>
<evidence type="ECO:0000259" key="1">
    <source>
        <dbReference type="PROSITE" id="PS51071"/>
    </source>
</evidence>
<accession>A0A3A5KW37</accession>
<dbReference type="PANTHER" id="PTHR30514:SF18">
    <property type="entry name" value="RPIR-FAMILY TRANSCRIPTIONAL REGULATOR"/>
    <property type="match status" value="1"/>
</dbReference>
<dbReference type="GO" id="GO:0097367">
    <property type="term" value="F:carbohydrate derivative binding"/>
    <property type="evidence" value="ECO:0007669"/>
    <property type="project" value="InterPro"/>
</dbReference>
<protein>
    <submittedName>
        <fullName evidence="2">MurR/RpiR family transcriptional regulator</fullName>
    </submittedName>
</protein>
<dbReference type="InterPro" id="IPR009057">
    <property type="entry name" value="Homeodomain-like_sf"/>
</dbReference>
<proteinExistence type="predicted"/>
<dbReference type="EMBL" id="QZWZ01000004">
    <property type="protein sequence ID" value="RJT40869.1"/>
    <property type="molecule type" value="Genomic_DNA"/>
</dbReference>
<sequence length="96" mass="10982">MNKPRTLDEIKVAIAKRELVLPKAMEQVARKILEKPEIAAFDSTSVVACRCHVGTSTVSRLARHLGFANYRELRRVFQDHLRTQSLKTSDMRMPAF</sequence>
<evidence type="ECO:0000313" key="3">
    <source>
        <dbReference type="Proteomes" id="UP000272706"/>
    </source>
</evidence>
<evidence type="ECO:0000313" key="2">
    <source>
        <dbReference type="EMBL" id="RJT40869.1"/>
    </source>
</evidence>
<gene>
    <name evidence="2" type="ORF">D3227_06940</name>
</gene>